<protein>
    <submittedName>
        <fullName evidence="1">Uncharacterized protein</fullName>
    </submittedName>
</protein>
<dbReference type="EMBL" id="CASHSV030000716">
    <property type="protein sequence ID" value="CAJ2674939.1"/>
    <property type="molecule type" value="Genomic_DNA"/>
</dbReference>
<evidence type="ECO:0000313" key="1">
    <source>
        <dbReference type="EMBL" id="CAJ2674939.1"/>
    </source>
</evidence>
<name>A0ACB0M2S3_TRIPR</name>
<reference evidence="1" key="1">
    <citation type="submission" date="2023-10" db="EMBL/GenBank/DDBJ databases">
        <authorList>
            <person name="Rodriguez Cubillos JULIANA M."/>
            <person name="De Vega J."/>
        </authorList>
    </citation>
    <scope>NUCLEOTIDE SEQUENCE</scope>
</reference>
<organism evidence="1 2">
    <name type="scientific">Trifolium pratense</name>
    <name type="common">Red clover</name>
    <dbReference type="NCBI Taxonomy" id="57577"/>
    <lineage>
        <taxon>Eukaryota</taxon>
        <taxon>Viridiplantae</taxon>
        <taxon>Streptophyta</taxon>
        <taxon>Embryophyta</taxon>
        <taxon>Tracheophyta</taxon>
        <taxon>Spermatophyta</taxon>
        <taxon>Magnoliopsida</taxon>
        <taxon>eudicotyledons</taxon>
        <taxon>Gunneridae</taxon>
        <taxon>Pentapetalae</taxon>
        <taxon>rosids</taxon>
        <taxon>fabids</taxon>
        <taxon>Fabales</taxon>
        <taxon>Fabaceae</taxon>
        <taxon>Papilionoideae</taxon>
        <taxon>50 kb inversion clade</taxon>
        <taxon>NPAAA clade</taxon>
        <taxon>Hologalegina</taxon>
        <taxon>IRL clade</taxon>
        <taxon>Trifolieae</taxon>
        <taxon>Trifolium</taxon>
    </lineage>
</organism>
<keyword evidence="2" id="KW-1185">Reference proteome</keyword>
<evidence type="ECO:0000313" key="2">
    <source>
        <dbReference type="Proteomes" id="UP001177021"/>
    </source>
</evidence>
<accession>A0ACB0M2S3</accession>
<sequence>MEHNIGRSRLGRPSQAHSSARREAAAGNPPAKRGRRRQGQPPSQGTHDNEAGGSGATRSRSRRQQVDDVDVDAAEDGNVNVGQYLADDADWLDEDEDEEPREQQMQQQPPHEAPHQPPHAPNLQPEDGYPGGPSNFSLLTEYHKHRAIPIWNAEPGDEKILKKSMRAITNGKRVINLPKMDRNVDWFWRAIEATGLEPLTRTNYSIIDHGVLTAFAERWHSETSTFHIPIGEVGITLDDVQCLLHLPIEGKLLNHRKISRAEGVELVNTYLGVPESKCWEFFIDTHGPHITYGDLAFVYTTRWEEIDKAVSENRPMHEITVLRQQCIRAFLLFLVCTTIFSNKSQFYVDVVYLSYFQDLSDVNQWNWGVAALTYLQHYLDDSCKAGGMQVAGYLSFYQGWIMMHFPKMTVWRRDPNYREEMPRNATFSTGQGHRDPVLYRQFLDNMQVSDFEFCPYDGHRHVRPLIDVCWFSGWLRCGSLKAKHLPERVLRQFGHVQGIPRDPAAGAPAGMSLLQIDRVFMEEVEMRMIDEEMRGPTVVRAWDHVPGYISWFYKVSHPIMRPIAAPEAPPRPANLEVLIEEQESQSVPDTFDICRNVRTELRRALEANEALPGTPIYETVNRVLGFVEPAFLYRSRRRLPGRGRFDPHDAARRFNTQ</sequence>
<proteinExistence type="predicted"/>
<gene>
    <name evidence="1" type="ORF">MILVUS5_LOCUS38080</name>
</gene>
<comment type="caution">
    <text evidence="1">The sequence shown here is derived from an EMBL/GenBank/DDBJ whole genome shotgun (WGS) entry which is preliminary data.</text>
</comment>
<dbReference type="Proteomes" id="UP001177021">
    <property type="component" value="Unassembled WGS sequence"/>
</dbReference>